<evidence type="ECO:0000259" key="5">
    <source>
        <dbReference type="PROSITE" id="PS51189"/>
    </source>
</evidence>
<dbReference type="CDD" id="cd05163">
    <property type="entry name" value="PIKK_TRRAP"/>
    <property type="match status" value="1"/>
</dbReference>
<dbReference type="InterPro" id="IPR046805">
    <property type="entry name" value="Tra1_ring"/>
</dbReference>
<feature type="region of interest" description="Disordered" evidence="3">
    <location>
        <begin position="1976"/>
        <end position="2005"/>
    </location>
</feature>
<feature type="domain" description="FATC" evidence="6">
    <location>
        <begin position="3729"/>
        <end position="3761"/>
    </location>
</feature>
<sequence length="3761" mass="426157">MAPPGVLNCEVYATRLADPNLDVKLKVTIALELRDSVEIFQSVEYPRFLSVLMKVFSDILTKGTPVFISNAPEQKLRNTILEIIHRFPQNDALRSYAPDLLKMLLVLLRIENEDNALVCLKVIIDLHRSYKNILEDQVKPILDLVQEMYKNMEQTVADFFDSPGTPFGTGSSLSLTSPRPTSPASDISEVPQKILPKSLNSFKVLTECPIIVVLLFQSYRTYIPTYVQIFIPLIVNALSLQARPQAEAHAAASAKGEVFIGVSPIIKNRAAYSEFIASQVKTMSLVAYFLRGYPAAVRPFQTKIPDCLIRLLSDCPPEASATRKELLVATRHILSTEFRTAFVSKIDILLNEKVLVGTGVTSHETLRPLAYSMLADLIHHVRAELTTAQISRAIYIYSRNLHDPTLPSSIQGICAKLLLNLIDCIISMPNKTEGRSLLIKILDTFTNKFCALNLSFPEVLKQFNKKKSGASDSLSTNEDIDFDRLRPIPNMGVSNDSTNDPVKDGRFIFRSLISGLKTIMYGLRQCNPASSATTQDGQESNSVARGFSQEEVNIFIRLLKEGVQCFDYYNIDNISAESLPKVLDSRIGPSSKEEKDLLDQFANVFVQIDLAVFQEVFTSQMGFLFDQILVNPSILEIPQFFLSNDSVTQNFSGVLLRFLVDRFEKLGGPDKLCASVILRLFKMTFVALTNFPDTNESILQPHIGNIIISSMKLSTKAKEPINYFLLLRALFRHIAGGRYELLYKEVLPLLQVLFEGLNSLLSLAHKDHMRDLFVELCLTVPVRLSVLLPYLSFLMKPLVLALQSGPDLAAQGLRTLELCIDNLTQEFLDPIIAPVMNELMSALWKHLKPFPSNQSNGHIAMRILGKLGGRNRRMLKEAPQLSYHECTESGVDIQLYMEPITTSQVIPLDSCLKLATQVLQDSNSSIYYQTQSFLFIRSCIALLVNLDECHENLPEIISQGVKYVSENHTNDVTTESKILDINGDQSAVKKSQQDHISKGSAKKKVVQESTLQTAIVSLFAAAVIPELSLEAQPFLEKLCRHFALLQVIEGLSQFEKQGKILATSMNVESDLDSNIIVEAIVEVMTSENSQLRKLAENSLQAVYDTCVTALGGKEFVGKLPVFHIFASNFCSCCYKQEWYKKSGGCLGISILSSQLDMGTRWMLEHELEFVKSLLYILKDMSPELATGNIEDATQTLSHVLKVCNRPEDNEESQEQQTKFNNLIGLLISELSNPNSAVRETIQSSFQLLADLTGSEVTELLSPVRERLLFPIFTKPLRALPFAMQIGNIDAITYCLSLRPPFLEVNDELIRLLHEALALADAEDQALVSRPTQHKNASSLTNLRIVCIKLLSAAMACSDFCSPRQNTTRARIISVFFKSLYSKSPEVVEVANKGLKQVLAQQHKLPKDLLQAGLRPILMNLSDHKRLSVAALEGLARLLELLTNYFKVEIGKKLLDHLRSWADPNMLQEAASKPLSENHDIKIIVAILDVFFLLPATANIFLNDLVTVTLESEAHLRRSISSPFRKPLIKFLNRYATEAIDYFYERLADENYSCLFISILNMENASVLRMEVMKNTEKLIDKISPQNLQTPNLNEAQFQCILIVKAIGNYHPEWLGQNRTIFDALLKLWRSPGRHQRLNQEESLSLSHLRETLYLCEVFINYLKKEPMEVDLLFELVQVFVAESVIDFTFLKRFFYEDVALKYTPLQKKAIFTKFLSLFDDISTTSGLKTQALKMVINPMLLVAFTRNEYSEIIDEAMIEQIHTKIWHPLSLESPEECHHSGDFLKIELLQMTTLIIQYASQLITDARKDVIKFGWNFLKLDDITAKQAAYLLIARFIAAYETPSKIIIQIYVALLKAHQSEARSLVRQALDIVTPVLPKRIQNSASDQKFPTWARWTKRVLVEEGQSVSQLVNVYQLLVRHPDLFYDSREHFLPQIVNTLAKLGLLQNSTTETKTLTVDLAELILKWERKALSVQSNDPLTSDNENAFGKRPLEQDNEGSSQKRIQVEQSVGADVKSQAGDNAAKEYTLNSGLRESVISYLIRFTCSSSEPVSKKGLTSRTADLIREFISPQLWSEVHIKLGYFERTLVQMEYSEANLPSICNALEVLDVTIGGKPDDWFCLNIGQLHALLEKCIKSENTKVMTNLEPILVRIYQAVPNNEEATEETNAFTATIELIVQDGLQNLTNLFSALTLLSASSANRPEVIDNFIPALGKLILKLTKDHISLQNGAAPGTPSSDPSLTILIMSLKLMKLRISHLGDQRRWYLTSLIQLIEKSSDNELSRAILDMVTEWVQDKAEAFPTMKEKANLMVTMMCFENRTDKALVEDYLKLVVSIYNDPTFARSELTVRLEQAFLFGARVENPTLHNQFSAIFDRSIAKSLYTRLNYVLGIQNWEYLASKFWIQQALDILLGIVAPKKSLTPAPHSMQTTSLKSSITKLSYQVDGVSSLATQELKDMIEQHNEFLKETRKLRSEDIVAPLRQLLHLDVNVTFKLWIDIFPLCWASLTSDERNELSKSLITLLAKSYHTKQMDVRPNVIQALLESILRCSPSLLLPPQLIKYLGKTYNAWHVAIEILQKSLHDVTLVDSSGAKDNEKLRESTLDAIAELYATLSEDDMYFGLWKRRCLYPETIAAISYEQMGMWAQAQAMYENAQSKARTGALAFSESEYYLWEDHWITCTQKLQQWDILGDLAKHDNNYDLLLDCAWRTSDWTAERDAVEKILQSTPDTASPRRRVFDAFLVLSGSEENVDVKTAEFQRLCDEGIQASLKKWHFLPDIVSSSHIPLLQIFQQFVELQEASQIYTSLAATDASNLDVRSQELKAVLQTWRDRLPNIWDDINVWSDLVAWRRHIFNIINKTYLPLIPLLKANGTSNSNSNSFAYRGYHETAWIINRFAHVARKHHLVDVCINYLNQIYTLPNIEIQEAFLKLREQAKCHFQNPVELAIGLDVINNTNLMYFGSQQKAEFFTLKGLFLSRLGMHEEANQGFSTAIQIDPTMAFAKGWGAWGQYNDQMFKEKPTETTWAVHAVDCYLHAAGTYKNAKSRKFLARILWLLSLDDAQGSIAAAFENYKGEVPVWYWITFIPQLLICLSQREAKVSRHILIKIAKAYPQALHYILRTTKEEYGIIRRQSSAQNNGNSNAQAATPNNNDNKSSDAQPSNSDTSLASEPNPTSSESTELTNEAKPQGDSTSKPLDSQTKPEPNSASTTADKSPSSGNANGSSTRHPWEHVDEIVAILKTAYPLLALSMETMVDQILQRLKPTSEEDIYRILSIFLNDIVKLVSTQIDNMLFTDQIPPAIEATLKRFADTLYPGHIKIAFQRDFIVEKLTLTQYITKLREWRDKFESILDSRPRRHNLEQYSHYLVEFGHQKFDDVEIPGQYLLLKDDSNDFIRIDRFQPEIRTFRRDGNYFKAITIRGHDGSLHPFCIQHPSPKFSRREERTTQFFRLMNCILAKRKESRQRSLSFHLPIVVPLAPNTRLVQDDPSYTSLQEIYEDYCDEVGIHKDDPVVFYLDKLRTLLSDKKDKHEILDLKIELADEISTKMVPNTLLSKYMENTMSSYCDLFTMRKQFTTQMAAVSFMSYTLCIGQRYPHKIHISRTSGNIWSAELHPSTTPDQLATQNEPEPVPFRFTPNIQTFITPMGIEGVFNSSFMAIAQCLIESESNLMDYLCVFLHDELVTWHGANLKAVQGRKPLKEQVLQNVNGILDRIQNVSYRSVKDKNPASTTTTPINQAVLDLVAQASNPNKLSQMDCMWMQWL</sequence>
<dbReference type="Proteomes" id="UP001479436">
    <property type="component" value="Unassembled WGS sequence"/>
</dbReference>
<dbReference type="Pfam" id="PF20175">
    <property type="entry name" value="Tra1_central"/>
    <property type="match status" value="1"/>
</dbReference>
<dbReference type="InterPro" id="IPR003152">
    <property type="entry name" value="FATC_dom"/>
</dbReference>
<dbReference type="InterPro" id="IPR011009">
    <property type="entry name" value="Kinase-like_dom_sf"/>
</dbReference>
<comment type="caution">
    <text evidence="7">The sequence shown here is derived from an EMBL/GenBank/DDBJ whole genome shotgun (WGS) entry which is preliminary data.</text>
</comment>
<proteinExistence type="inferred from homology"/>
<dbReference type="InterPro" id="IPR019734">
    <property type="entry name" value="TPR_rpt"/>
</dbReference>
<feature type="region of interest" description="Disordered" evidence="3">
    <location>
        <begin position="3134"/>
        <end position="3227"/>
    </location>
</feature>
<dbReference type="InterPro" id="IPR050517">
    <property type="entry name" value="DDR_Repair_Kinase"/>
</dbReference>
<evidence type="ECO:0000256" key="1">
    <source>
        <dbReference type="ARBA" id="ARBA00007234"/>
    </source>
</evidence>
<dbReference type="InterPro" id="IPR046807">
    <property type="entry name" value="Tra1_central"/>
</dbReference>
<dbReference type="InterPro" id="IPR016024">
    <property type="entry name" value="ARM-type_fold"/>
</dbReference>
<evidence type="ECO:0000256" key="3">
    <source>
        <dbReference type="SAM" id="MobiDB-lite"/>
    </source>
</evidence>
<protein>
    <submittedName>
        <fullName evidence="7">Transcription-associated protein 1</fullName>
    </submittedName>
</protein>
<dbReference type="EMBL" id="JASJQH010006984">
    <property type="protein sequence ID" value="KAK9721294.1"/>
    <property type="molecule type" value="Genomic_DNA"/>
</dbReference>
<evidence type="ECO:0000259" key="6">
    <source>
        <dbReference type="PROSITE" id="PS51190"/>
    </source>
</evidence>
<keyword evidence="8" id="KW-1185">Reference proteome</keyword>
<dbReference type="SMART" id="SM00146">
    <property type="entry name" value="PI3Kc"/>
    <property type="match status" value="1"/>
</dbReference>
<dbReference type="SUPFAM" id="SSF56112">
    <property type="entry name" value="Protein kinase-like (PK-like)"/>
    <property type="match status" value="1"/>
</dbReference>
<dbReference type="PANTHER" id="PTHR11139:SF1">
    <property type="entry name" value="TRANSFORMATION_TRANSCRIPTION DOMAIN-ASSOCIATED PROTEIN"/>
    <property type="match status" value="1"/>
</dbReference>
<accession>A0ABR2W6C6</accession>
<dbReference type="Pfam" id="PF02259">
    <property type="entry name" value="FAT"/>
    <property type="match status" value="1"/>
</dbReference>
<dbReference type="SUPFAM" id="SSF48371">
    <property type="entry name" value="ARM repeat"/>
    <property type="match status" value="4"/>
</dbReference>
<dbReference type="SMART" id="SM01343">
    <property type="entry name" value="FATC"/>
    <property type="match status" value="1"/>
</dbReference>
<dbReference type="PANTHER" id="PTHR11139">
    <property type="entry name" value="ATAXIA TELANGIECTASIA MUTATED ATM -RELATED"/>
    <property type="match status" value="1"/>
</dbReference>
<dbReference type="PROSITE" id="PS50290">
    <property type="entry name" value="PI3_4_KINASE_3"/>
    <property type="match status" value="1"/>
</dbReference>
<reference evidence="7 8" key="1">
    <citation type="submission" date="2023-04" db="EMBL/GenBank/DDBJ databases">
        <title>Genome of Basidiobolus ranarum AG-B5.</title>
        <authorList>
            <person name="Stajich J.E."/>
            <person name="Carter-House D."/>
            <person name="Gryganskyi A."/>
        </authorList>
    </citation>
    <scope>NUCLEOTIDE SEQUENCE [LARGE SCALE GENOMIC DNA]</scope>
    <source>
        <strain evidence="7 8">AG-B5</strain>
    </source>
</reference>
<gene>
    <name evidence="7" type="primary">TRA1</name>
    <name evidence="7" type="ORF">K7432_003521</name>
</gene>
<dbReference type="Pfam" id="PF20206">
    <property type="entry name" value="Tra1_ring"/>
    <property type="match status" value="1"/>
</dbReference>
<dbReference type="InterPro" id="IPR000403">
    <property type="entry name" value="PI3/4_kinase_cat_dom"/>
</dbReference>
<evidence type="ECO:0000256" key="2">
    <source>
        <dbReference type="PROSITE-ProRule" id="PRU00339"/>
    </source>
</evidence>
<feature type="compositionally biased region" description="Polar residues" evidence="3">
    <location>
        <begin position="3147"/>
        <end position="3168"/>
    </location>
</feature>
<dbReference type="Pfam" id="PF00454">
    <property type="entry name" value="PI3_PI4_kinase"/>
    <property type="match status" value="1"/>
</dbReference>
<dbReference type="InterPro" id="IPR003151">
    <property type="entry name" value="PIK-rel_kinase_FAT"/>
</dbReference>
<keyword evidence="2" id="KW-0802">TPR repeat</keyword>
<evidence type="ECO:0000313" key="8">
    <source>
        <dbReference type="Proteomes" id="UP001479436"/>
    </source>
</evidence>
<feature type="compositionally biased region" description="Low complexity" evidence="3">
    <location>
        <begin position="3169"/>
        <end position="3184"/>
    </location>
</feature>
<feature type="compositionally biased region" description="Polar residues" evidence="3">
    <location>
        <begin position="1976"/>
        <end position="1985"/>
    </location>
</feature>
<feature type="compositionally biased region" description="Polar residues" evidence="3">
    <location>
        <begin position="3189"/>
        <end position="3226"/>
    </location>
</feature>
<dbReference type="PROSITE" id="PS51189">
    <property type="entry name" value="FAT"/>
    <property type="match status" value="1"/>
</dbReference>
<dbReference type="PROSITE" id="PS50005">
    <property type="entry name" value="TPR"/>
    <property type="match status" value="1"/>
</dbReference>
<comment type="similarity">
    <text evidence="1">Belongs to the PI3/PI4-kinase family. TRA1 subfamily.</text>
</comment>
<feature type="compositionally biased region" description="Low complexity" evidence="3">
    <location>
        <begin position="3134"/>
        <end position="3146"/>
    </location>
</feature>
<dbReference type="PROSITE" id="PS51190">
    <property type="entry name" value="FATC"/>
    <property type="match status" value="1"/>
</dbReference>
<feature type="repeat" description="TPR" evidence="2">
    <location>
        <begin position="2966"/>
        <end position="2999"/>
    </location>
</feature>
<name>A0ABR2W6C6_9FUNG</name>
<evidence type="ECO:0000259" key="4">
    <source>
        <dbReference type="PROSITE" id="PS50290"/>
    </source>
</evidence>
<dbReference type="InterPro" id="IPR014009">
    <property type="entry name" value="PIK_FAT"/>
</dbReference>
<organism evidence="7 8">
    <name type="scientific">Basidiobolus ranarum</name>
    <dbReference type="NCBI Taxonomy" id="34480"/>
    <lineage>
        <taxon>Eukaryota</taxon>
        <taxon>Fungi</taxon>
        <taxon>Fungi incertae sedis</taxon>
        <taxon>Zoopagomycota</taxon>
        <taxon>Entomophthoromycotina</taxon>
        <taxon>Basidiobolomycetes</taxon>
        <taxon>Basidiobolales</taxon>
        <taxon>Basidiobolaceae</taxon>
        <taxon>Basidiobolus</taxon>
    </lineage>
</organism>
<dbReference type="Gene3D" id="1.10.1070.11">
    <property type="entry name" value="Phosphatidylinositol 3-/4-kinase, catalytic domain"/>
    <property type="match status" value="1"/>
</dbReference>
<feature type="domain" description="FAT" evidence="5">
    <location>
        <begin position="2559"/>
        <end position="3125"/>
    </location>
</feature>
<evidence type="ECO:0000313" key="7">
    <source>
        <dbReference type="EMBL" id="KAK9721294.1"/>
    </source>
</evidence>
<dbReference type="InterPro" id="IPR036940">
    <property type="entry name" value="PI3/4_kinase_cat_sf"/>
</dbReference>
<feature type="domain" description="PI3K/PI4K catalytic" evidence="4">
    <location>
        <begin position="3400"/>
        <end position="3730"/>
    </location>
</feature>